<feature type="region of interest" description="Disordered" evidence="1">
    <location>
        <begin position="52"/>
        <end position="85"/>
    </location>
</feature>
<reference evidence="2" key="1">
    <citation type="submission" date="2014-09" db="EMBL/GenBank/DDBJ databases">
        <authorList>
            <person name="Magalhaes I.L.F."/>
            <person name="Oliveira U."/>
            <person name="Santos F.R."/>
            <person name="Vidigal T.H.D.A."/>
            <person name="Brescovit A.D."/>
            <person name="Santos A.J."/>
        </authorList>
    </citation>
    <scope>NUCLEOTIDE SEQUENCE</scope>
    <source>
        <tissue evidence="2">Shoot tissue taken approximately 20 cm above the soil surface</tissue>
    </source>
</reference>
<accession>A0A0A9DHL2</accession>
<dbReference type="EMBL" id="GBRH01209836">
    <property type="protein sequence ID" value="JAD88059.1"/>
    <property type="molecule type" value="Transcribed_RNA"/>
</dbReference>
<proteinExistence type="predicted"/>
<reference evidence="2" key="2">
    <citation type="journal article" date="2015" name="Data Brief">
        <title>Shoot transcriptome of the giant reed, Arundo donax.</title>
        <authorList>
            <person name="Barrero R.A."/>
            <person name="Guerrero F.D."/>
            <person name="Moolhuijzen P."/>
            <person name="Goolsby J.A."/>
            <person name="Tidwell J."/>
            <person name="Bellgard S.E."/>
            <person name="Bellgard M.I."/>
        </authorList>
    </citation>
    <scope>NUCLEOTIDE SEQUENCE</scope>
    <source>
        <tissue evidence="2">Shoot tissue taken approximately 20 cm above the soil surface</tissue>
    </source>
</reference>
<evidence type="ECO:0000256" key="1">
    <source>
        <dbReference type="SAM" id="MobiDB-lite"/>
    </source>
</evidence>
<evidence type="ECO:0000313" key="2">
    <source>
        <dbReference type="EMBL" id="JAD88059.1"/>
    </source>
</evidence>
<sequence>MARLRQRVVVEVAELGVGGVAARAPERAGLRERHARQPGALRHGHGWARLRLRPGGLHRGGRAAGRRSACGRVSNRATGRQRRQAGWRRHQVVVVTSAAAAAEETLKWQLLHLHLVPIRRV</sequence>
<name>A0A0A9DHL2_ARUDO</name>
<protein>
    <submittedName>
        <fullName evidence="2">Uncharacterized protein</fullName>
    </submittedName>
</protein>
<organism evidence="2">
    <name type="scientific">Arundo donax</name>
    <name type="common">Giant reed</name>
    <name type="synonym">Donax arundinaceus</name>
    <dbReference type="NCBI Taxonomy" id="35708"/>
    <lineage>
        <taxon>Eukaryota</taxon>
        <taxon>Viridiplantae</taxon>
        <taxon>Streptophyta</taxon>
        <taxon>Embryophyta</taxon>
        <taxon>Tracheophyta</taxon>
        <taxon>Spermatophyta</taxon>
        <taxon>Magnoliopsida</taxon>
        <taxon>Liliopsida</taxon>
        <taxon>Poales</taxon>
        <taxon>Poaceae</taxon>
        <taxon>PACMAD clade</taxon>
        <taxon>Arundinoideae</taxon>
        <taxon>Arundineae</taxon>
        <taxon>Arundo</taxon>
    </lineage>
</organism>
<dbReference type="AlphaFoldDB" id="A0A0A9DHL2"/>